<protein>
    <submittedName>
        <fullName evidence="3">Transposase</fullName>
    </submittedName>
</protein>
<name>A0ABR7Q1Y0_9BURK</name>
<feature type="domain" description="HTH-like" evidence="2">
    <location>
        <begin position="87"/>
        <end position="113"/>
    </location>
</feature>
<dbReference type="Proteomes" id="UP000736373">
    <property type="component" value="Unassembled WGS sequence"/>
</dbReference>
<proteinExistence type="predicted"/>
<accession>A0ABR7Q1Y0</accession>
<evidence type="ECO:0000256" key="1">
    <source>
        <dbReference type="SAM" id="MobiDB-lite"/>
    </source>
</evidence>
<comment type="caution">
    <text evidence="3">The sequence shown here is derived from an EMBL/GenBank/DDBJ whole genome shotgun (WGS) entry which is preliminary data.</text>
</comment>
<keyword evidence="4" id="KW-1185">Reference proteome</keyword>
<feature type="compositionally biased region" description="Basic residues" evidence="1">
    <location>
        <begin position="13"/>
        <end position="26"/>
    </location>
</feature>
<sequence>MRAVRPPRATARTARRAASRTLHRGARSNPPRHAPRWRTPWPSSQAIPSVIDQASQSNGNPARNPTNPYAKTLLKDLHFLTWVDWPREGVHVGRKRVARLMRLAGLCGVRRRRWPAPRGSTRVRGARPIRCAGNSARKRPTYCGWRTPPIS</sequence>
<gene>
    <name evidence="3" type="ORF">F6X42_41125</name>
</gene>
<dbReference type="InterPro" id="IPR025948">
    <property type="entry name" value="HTH-like_dom"/>
</dbReference>
<dbReference type="Pfam" id="PF13276">
    <property type="entry name" value="HTH_21"/>
    <property type="match status" value="1"/>
</dbReference>
<reference evidence="3 4" key="1">
    <citation type="submission" date="2019-09" db="EMBL/GenBank/DDBJ databases">
        <title>Paraburkholderia podalyriae sp. nov., A South African Podalyria-associated rhizobium.</title>
        <authorList>
            <person name="Mavima L."/>
            <person name="Beukes C.W."/>
            <person name="Palmer M."/>
            <person name="De Meyer S.E."/>
            <person name="James E.K."/>
            <person name="Maluk M."/>
            <person name="Avontuur J.R."/>
            <person name="Chan W.Y."/>
            <person name="Venter S.N."/>
            <person name="Steenkamp E.T."/>
        </authorList>
    </citation>
    <scope>NUCLEOTIDE SEQUENCE [LARGE SCALE GENOMIC DNA]</scope>
    <source>
        <strain evidence="3 4">WC7.3b</strain>
    </source>
</reference>
<evidence type="ECO:0000313" key="3">
    <source>
        <dbReference type="EMBL" id="MBC8752561.1"/>
    </source>
</evidence>
<organism evidence="3 4">
    <name type="scientific">Paraburkholderia podalyriae</name>
    <dbReference type="NCBI Taxonomy" id="1938811"/>
    <lineage>
        <taxon>Bacteria</taxon>
        <taxon>Pseudomonadati</taxon>
        <taxon>Pseudomonadota</taxon>
        <taxon>Betaproteobacteria</taxon>
        <taxon>Burkholderiales</taxon>
        <taxon>Burkholderiaceae</taxon>
        <taxon>Paraburkholderia</taxon>
    </lineage>
</organism>
<evidence type="ECO:0000259" key="2">
    <source>
        <dbReference type="Pfam" id="PF13276"/>
    </source>
</evidence>
<dbReference type="EMBL" id="VZQQ01000115">
    <property type="protein sequence ID" value="MBC8752561.1"/>
    <property type="molecule type" value="Genomic_DNA"/>
</dbReference>
<evidence type="ECO:0000313" key="4">
    <source>
        <dbReference type="Proteomes" id="UP000736373"/>
    </source>
</evidence>
<feature type="region of interest" description="Disordered" evidence="1">
    <location>
        <begin position="1"/>
        <end position="68"/>
    </location>
</feature>
<feature type="compositionally biased region" description="Low complexity" evidence="1">
    <location>
        <begin position="1"/>
        <end position="12"/>
    </location>
</feature>
<feature type="compositionally biased region" description="Polar residues" evidence="1">
    <location>
        <begin position="41"/>
        <end position="68"/>
    </location>
</feature>